<evidence type="ECO:0000313" key="1">
    <source>
        <dbReference type="EMBL" id="MPL56750.1"/>
    </source>
</evidence>
<proteinExistence type="predicted"/>
<dbReference type="EMBL" id="VSSQ01000003">
    <property type="protein sequence ID" value="MPL56750.1"/>
    <property type="molecule type" value="Genomic_DNA"/>
</dbReference>
<accession>A0A644SPZ7</accession>
<dbReference type="InterPro" id="IPR008969">
    <property type="entry name" value="CarboxyPept-like_regulatory"/>
</dbReference>
<organism evidence="1">
    <name type="scientific">bioreactor metagenome</name>
    <dbReference type="NCBI Taxonomy" id="1076179"/>
    <lineage>
        <taxon>unclassified sequences</taxon>
        <taxon>metagenomes</taxon>
        <taxon>ecological metagenomes</taxon>
    </lineage>
</organism>
<gene>
    <name evidence="1" type="ORF">SDC9_02240</name>
</gene>
<evidence type="ECO:0008006" key="2">
    <source>
        <dbReference type="Google" id="ProtNLM"/>
    </source>
</evidence>
<dbReference type="SUPFAM" id="SSF49464">
    <property type="entry name" value="Carboxypeptidase regulatory domain-like"/>
    <property type="match status" value="1"/>
</dbReference>
<reference evidence="1" key="1">
    <citation type="submission" date="2019-08" db="EMBL/GenBank/DDBJ databases">
        <authorList>
            <person name="Kucharzyk K."/>
            <person name="Murdoch R.W."/>
            <person name="Higgins S."/>
            <person name="Loffler F."/>
        </authorList>
    </citation>
    <scope>NUCLEOTIDE SEQUENCE</scope>
</reference>
<name>A0A644SPZ7_9ZZZZ</name>
<comment type="caution">
    <text evidence="1">The sequence shown here is derived from an EMBL/GenBank/DDBJ whole genome shotgun (WGS) entry which is preliminary data.</text>
</comment>
<sequence>MKRLLLIFVLSLFSINSYAQSLSGKVRDTLIIRKYDRVLFEIKLKKINSEKEYFSTSDMDGNFRFSNIENGDYQFTINNEFYDKNIFLIKINGDTSLNIFVKKFCQYHENKTSVCPKCKSSQKVVPIFYGLTTLDFMKKNKKKYHFADCELSYCMPNWYCKRDRLEF</sequence>
<protein>
    <recommendedName>
        <fullName evidence="2">Carboxypeptidase regulatory-like domain-containing protein</fullName>
    </recommendedName>
</protein>
<dbReference type="AlphaFoldDB" id="A0A644SPZ7"/>
<dbReference type="InterPro" id="IPR013783">
    <property type="entry name" value="Ig-like_fold"/>
</dbReference>
<dbReference type="Gene3D" id="2.60.40.10">
    <property type="entry name" value="Immunoglobulins"/>
    <property type="match status" value="1"/>
</dbReference>